<keyword evidence="4" id="KW-1185">Reference proteome</keyword>
<evidence type="ECO:0000256" key="2">
    <source>
        <dbReference type="SAM" id="Phobius"/>
    </source>
</evidence>
<reference evidence="3 4" key="1">
    <citation type="journal article" date="2018" name="Cell">
        <title>The Chara Genome: Secondary Complexity and Implications for Plant Terrestrialization.</title>
        <authorList>
            <person name="Nishiyama T."/>
            <person name="Sakayama H."/>
            <person name="Vries J.D."/>
            <person name="Buschmann H."/>
            <person name="Saint-Marcoux D."/>
            <person name="Ullrich K.K."/>
            <person name="Haas F.B."/>
            <person name="Vanderstraeten L."/>
            <person name="Becker D."/>
            <person name="Lang D."/>
            <person name="Vosolsobe S."/>
            <person name="Rombauts S."/>
            <person name="Wilhelmsson P.K.I."/>
            <person name="Janitza P."/>
            <person name="Kern R."/>
            <person name="Heyl A."/>
            <person name="Rumpler F."/>
            <person name="Villalobos L.I.A.C."/>
            <person name="Clay J.M."/>
            <person name="Skokan R."/>
            <person name="Toyoda A."/>
            <person name="Suzuki Y."/>
            <person name="Kagoshima H."/>
            <person name="Schijlen E."/>
            <person name="Tajeshwar N."/>
            <person name="Catarino B."/>
            <person name="Hetherington A.J."/>
            <person name="Saltykova A."/>
            <person name="Bonnot C."/>
            <person name="Breuninger H."/>
            <person name="Symeonidi A."/>
            <person name="Radhakrishnan G.V."/>
            <person name="Van Nieuwerburgh F."/>
            <person name="Deforce D."/>
            <person name="Chang C."/>
            <person name="Karol K.G."/>
            <person name="Hedrich R."/>
            <person name="Ulvskov P."/>
            <person name="Glockner G."/>
            <person name="Delwiche C.F."/>
            <person name="Petrasek J."/>
            <person name="Van de Peer Y."/>
            <person name="Friml J."/>
            <person name="Beilby M."/>
            <person name="Dolan L."/>
            <person name="Kohara Y."/>
            <person name="Sugano S."/>
            <person name="Fujiyama A."/>
            <person name="Delaux P.-M."/>
            <person name="Quint M."/>
            <person name="TheiBen G."/>
            <person name="Hagemann M."/>
            <person name="Harholt J."/>
            <person name="Dunand C."/>
            <person name="Zachgo S."/>
            <person name="Langdale J."/>
            <person name="Maumus F."/>
            <person name="Straeten D.V.D."/>
            <person name="Gould S.B."/>
            <person name="Rensing S.A."/>
        </authorList>
    </citation>
    <scope>NUCLEOTIDE SEQUENCE [LARGE SCALE GENOMIC DNA]</scope>
    <source>
        <strain evidence="3 4">S276</strain>
    </source>
</reference>
<feature type="transmembrane region" description="Helical" evidence="2">
    <location>
        <begin position="715"/>
        <end position="741"/>
    </location>
</feature>
<dbReference type="Gene3D" id="2.130.10.10">
    <property type="entry name" value="YVTN repeat-like/Quinoprotein amine dehydrogenase"/>
    <property type="match status" value="1"/>
</dbReference>
<feature type="region of interest" description="Disordered" evidence="1">
    <location>
        <begin position="624"/>
        <end position="707"/>
    </location>
</feature>
<feature type="region of interest" description="Disordered" evidence="1">
    <location>
        <begin position="114"/>
        <end position="149"/>
    </location>
</feature>
<name>A0A388KDF0_CHABU</name>
<dbReference type="AlphaFoldDB" id="A0A388KDF0"/>
<feature type="region of interest" description="Disordered" evidence="1">
    <location>
        <begin position="1"/>
        <end position="43"/>
    </location>
</feature>
<evidence type="ECO:0000313" key="3">
    <source>
        <dbReference type="EMBL" id="GBG68069.1"/>
    </source>
</evidence>
<gene>
    <name evidence="3" type="ORF">CBR_g1190</name>
</gene>
<dbReference type="SUPFAM" id="SSF75011">
    <property type="entry name" value="3-carboxy-cis,cis-mucoante lactonizing enzyme"/>
    <property type="match status" value="1"/>
</dbReference>
<feature type="compositionally biased region" description="Low complexity" evidence="1">
    <location>
        <begin position="690"/>
        <end position="706"/>
    </location>
</feature>
<accession>A0A388KDF0</accession>
<dbReference type="Gramene" id="GBG68069">
    <property type="protein sequence ID" value="GBG68069"/>
    <property type="gene ID" value="CBR_g1190"/>
</dbReference>
<evidence type="ECO:0000256" key="1">
    <source>
        <dbReference type="SAM" id="MobiDB-lite"/>
    </source>
</evidence>
<feature type="compositionally biased region" description="Pro residues" evidence="1">
    <location>
        <begin position="677"/>
        <end position="689"/>
    </location>
</feature>
<dbReference type="EMBL" id="BFEA01000095">
    <property type="protein sequence ID" value="GBG68069.1"/>
    <property type="molecule type" value="Genomic_DNA"/>
</dbReference>
<evidence type="ECO:0000313" key="4">
    <source>
        <dbReference type="Proteomes" id="UP000265515"/>
    </source>
</evidence>
<feature type="compositionally biased region" description="Low complexity" evidence="1">
    <location>
        <begin position="648"/>
        <end position="662"/>
    </location>
</feature>
<organism evidence="3 4">
    <name type="scientific">Chara braunii</name>
    <name type="common">Braun's stonewort</name>
    <dbReference type="NCBI Taxonomy" id="69332"/>
    <lineage>
        <taxon>Eukaryota</taxon>
        <taxon>Viridiplantae</taxon>
        <taxon>Streptophyta</taxon>
        <taxon>Charophyceae</taxon>
        <taxon>Charales</taxon>
        <taxon>Characeae</taxon>
        <taxon>Chara</taxon>
    </lineage>
</organism>
<comment type="caution">
    <text evidence="3">The sequence shown here is derived from an EMBL/GenBank/DDBJ whole genome shotgun (WGS) entry which is preliminary data.</text>
</comment>
<keyword evidence="2" id="KW-0812">Transmembrane</keyword>
<feature type="compositionally biased region" description="Polar residues" evidence="1">
    <location>
        <begin position="119"/>
        <end position="136"/>
    </location>
</feature>
<protein>
    <submittedName>
        <fullName evidence="3">Uncharacterized protein</fullName>
    </submittedName>
</protein>
<dbReference type="Proteomes" id="UP000265515">
    <property type="component" value="Unassembled WGS sequence"/>
</dbReference>
<sequence length="807" mass="87330">MGCVSTAPPSSTRYGSHETSSESRSRGPPGQANRQSKPGDFKDRELEKLLAHGKELPESVAELHLRVLEPSHEDSLNLQGRRRTELIKPAQQSTTGAINSRETALQRILRKRRKCVSAPPSSTRGGRRAMSSTALSRSREHRAQGGKISSAVSMRGKHWARMKLTESEENDILRLAESKELPESIARRFLRVLQTSVRLNEREVEHILILAQNKGLPQSIVALFLRVLETLASDSVQFRTGRRGSSGVGFTYKAIQETATEGGEPHARVLQSTSYNGPFGFVDRDVLTFRGNLLFPSSQSNYPDGNIYVVQPSSVDESIYFLSYDGVWSLPTGSSSYGVGAVRRVYGSVGDDRAFTIVDMDRYLYRGEGRFLLVANARDDTLRTFSLNSYDPPFPITHMMGFNSHVLSLAADPSRPYVYFSTDHGLYKMYLPSSGVGTVVPLIDEASAVGPVQASIPGDAGFNEVRVSQHAFSADGQFMYVADKIGDAVYRVWFASGRVENIGSGYVDVDVDGPYGLALTSDGCNLFVSEYITGRITLISFERSGGLVKSVRTLAGASSYRYTYSSSLDLFGLAISPGGSYLYVGAYEAIYKFEIDTWDLPSCSAISSTPRSVPPTIRPIISSISPPPVISVPQRSGNIFPPGDDEPTFPSRSTTTPTRNSTPPLPPDAPSPISFSYPPPSTSTPPPPFISNSSSAAISSSSPPAAKKQTDLTPVVIALAVVLPVVGAALGVLLVWCLCGIQRRRREAESRAIDRPVQSIGTIDARAGSQQIEPVAFTNNPTGAGNWWQGPAGEGTLANNRLDAIAA</sequence>
<dbReference type="InterPro" id="IPR015943">
    <property type="entry name" value="WD40/YVTN_repeat-like_dom_sf"/>
</dbReference>
<proteinExistence type="predicted"/>
<feature type="compositionally biased region" description="Basic and acidic residues" evidence="1">
    <location>
        <begin position="15"/>
        <end position="25"/>
    </location>
</feature>
<keyword evidence="2" id="KW-0472">Membrane</keyword>
<keyword evidence="2" id="KW-1133">Transmembrane helix</keyword>